<proteinExistence type="predicted"/>
<dbReference type="EMBL" id="AMGM01000005">
    <property type="protein sequence ID" value="EKB50813.1"/>
    <property type="molecule type" value="Genomic_DNA"/>
</dbReference>
<dbReference type="Proteomes" id="UP000004478">
    <property type="component" value="Unassembled WGS sequence"/>
</dbReference>
<sequence>MIFQNLRGFKNLKGWYPQRQLLGVLPSSDTNHNDQIAAEDLWTL</sequence>
<reference evidence="1 2" key="1">
    <citation type="journal article" date="2012" name="J. Bacteriol.">
        <title>Draft Genome Sequence of Cecembia lonarensis Strain LW9T, Isolated from Lonar Lake, a Haloalkaline Lake in India.</title>
        <authorList>
            <person name="Shivaji S."/>
            <person name="Ara S."/>
            <person name="Singh A."/>
            <person name="Pinnaka A.K."/>
        </authorList>
    </citation>
    <scope>NUCLEOTIDE SEQUENCE [LARGE SCALE GENOMIC DNA]</scope>
    <source>
        <strain evidence="1 2">LW9</strain>
    </source>
</reference>
<accession>K1LKF2</accession>
<gene>
    <name evidence="1" type="ORF">B879_00558</name>
</gene>
<keyword evidence="2" id="KW-1185">Reference proteome</keyword>
<comment type="caution">
    <text evidence="1">The sequence shown here is derived from an EMBL/GenBank/DDBJ whole genome shotgun (WGS) entry which is preliminary data.</text>
</comment>
<dbReference type="AlphaFoldDB" id="K1LKF2"/>
<evidence type="ECO:0000313" key="1">
    <source>
        <dbReference type="EMBL" id="EKB50813.1"/>
    </source>
</evidence>
<evidence type="ECO:0000313" key="2">
    <source>
        <dbReference type="Proteomes" id="UP000004478"/>
    </source>
</evidence>
<name>K1LKF2_CECL9</name>
<organism evidence="1 2">
    <name type="scientific">Cecembia lonarensis (strain CCUG 58316 / KCTC 22772 / LW9)</name>
    <dbReference type="NCBI Taxonomy" id="1225176"/>
    <lineage>
        <taxon>Bacteria</taxon>
        <taxon>Pseudomonadati</taxon>
        <taxon>Bacteroidota</taxon>
        <taxon>Cytophagia</taxon>
        <taxon>Cytophagales</taxon>
        <taxon>Cyclobacteriaceae</taxon>
        <taxon>Cecembia</taxon>
    </lineage>
</organism>
<protein>
    <submittedName>
        <fullName evidence="1">Uncharacterized protein</fullName>
    </submittedName>
</protein>